<accession>A0AAW1NUZ9</accession>
<dbReference type="InterPro" id="IPR000719">
    <property type="entry name" value="Prot_kinase_dom"/>
</dbReference>
<dbReference type="PANTHER" id="PTHR24346">
    <property type="entry name" value="MAP/MICROTUBULE AFFINITY-REGULATING KINASE"/>
    <property type="match status" value="1"/>
</dbReference>
<dbReference type="Gene3D" id="3.30.200.20">
    <property type="entry name" value="Phosphorylase Kinase, domain 1"/>
    <property type="match status" value="1"/>
</dbReference>
<feature type="region of interest" description="Disordered" evidence="3">
    <location>
        <begin position="266"/>
        <end position="290"/>
    </location>
</feature>
<proteinExistence type="predicted"/>
<dbReference type="AlphaFoldDB" id="A0AAW1NUZ9"/>
<evidence type="ECO:0000313" key="6">
    <source>
        <dbReference type="Proteomes" id="UP001465755"/>
    </source>
</evidence>
<dbReference type="GO" id="GO:0004674">
    <property type="term" value="F:protein serine/threonine kinase activity"/>
    <property type="evidence" value="ECO:0007669"/>
    <property type="project" value="TreeGrafter"/>
</dbReference>
<sequence length="305" mass="34275">MRLIKNTAINKQLAAKFITRKDSKLLSEATDAAVVKHSCLHHINLVGFREVYKTHDHLVIAMEYIPGSMTLEAKATASGPMKEADIRPYFRQLVQCMSYCHSQEGYHTNLRLDRILIDTRAPQPIVKLTDFLYRGPDRTSSSSSSSEKGDDVAGPSKYTPPEQLVLLQVKNDGSMCDAGAIDVWALGVILHVMLTGRFPFLDKVQPGNVTARVMRRMALDEFEFSSKPFAQGASSEVEDLLQKMFQRDPEQRIKAAQILEHPWLKGAESTSEEPADPVTAAPMQSTQSQDDIIHIVKRARRKRLW</sequence>
<feature type="domain" description="Protein kinase" evidence="4">
    <location>
        <begin position="1"/>
        <end position="264"/>
    </location>
</feature>
<dbReference type="PROSITE" id="PS50011">
    <property type="entry name" value="PROTEIN_KINASE_DOM"/>
    <property type="match status" value="1"/>
</dbReference>
<evidence type="ECO:0000259" key="4">
    <source>
        <dbReference type="PROSITE" id="PS50011"/>
    </source>
</evidence>
<evidence type="ECO:0000256" key="1">
    <source>
        <dbReference type="ARBA" id="ARBA00022741"/>
    </source>
</evidence>
<evidence type="ECO:0000313" key="5">
    <source>
        <dbReference type="EMBL" id="KAK9799787.1"/>
    </source>
</evidence>
<dbReference type="GO" id="GO:0005737">
    <property type="term" value="C:cytoplasm"/>
    <property type="evidence" value="ECO:0007669"/>
    <property type="project" value="TreeGrafter"/>
</dbReference>
<dbReference type="GO" id="GO:0035556">
    <property type="term" value="P:intracellular signal transduction"/>
    <property type="evidence" value="ECO:0007669"/>
    <property type="project" value="TreeGrafter"/>
</dbReference>
<protein>
    <recommendedName>
        <fullName evidence="4">Protein kinase domain-containing protein</fullName>
    </recommendedName>
</protein>
<dbReference type="InterPro" id="IPR011009">
    <property type="entry name" value="Kinase-like_dom_sf"/>
</dbReference>
<keyword evidence="6" id="KW-1185">Reference proteome</keyword>
<dbReference type="GO" id="GO:0005524">
    <property type="term" value="F:ATP binding"/>
    <property type="evidence" value="ECO:0007669"/>
    <property type="project" value="UniProtKB-KW"/>
</dbReference>
<keyword evidence="1" id="KW-0547">Nucleotide-binding</keyword>
<dbReference type="EMBL" id="JALJOQ010000087">
    <property type="protein sequence ID" value="KAK9799787.1"/>
    <property type="molecule type" value="Genomic_DNA"/>
</dbReference>
<reference evidence="5 6" key="1">
    <citation type="journal article" date="2024" name="Nat. Commun.">
        <title>Phylogenomics reveals the evolutionary origins of lichenization in chlorophyte algae.</title>
        <authorList>
            <person name="Puginier C."/>
            <person name="Libourel C."/>
            <person name="Otte J."/>
            <person name="Skaloud P."/>
            <person name="Haon M."/>
            <person name="Grisel S."/>
            <person name="Petersen M."/>
            <person name="Berrin J.G."/>
            <person name="Delaux P.M."/>
            <person name="Dal Grande F."/>
            <person name="Keller J."/>
        </authorList>
    </citation>
    <scope>NUCLEOTIDE SEQUENCE [LARGE SCALE GENOMIC DNA]</scope>
    <source>
        <strain evidence="5 6">SAG 2036</strain>
    </source>
</reference>
<evidence type="ECO:0000256" key="2">
    <source>
        <dbReference type="ARBA" id="ARBA00022840"/>
    </source>
</evidence>
<name>A0AAW1NUZ9_9CHLO</name>
<organism evidence="5 6">
    <name type="scientific">Symbiochloris irregularis</name>
    <dbReference type="NCBI Taxonomy" id="706552"/>
    <lineage>
        <taxon>Eukaryota</taxon>
        <taxon>Viridiplantae</taxon>
        <taxon>Chlorophyta</taxon>
        <taxon>core chlorophytes</taxon>
        <taxon>Trebouxiophyceae</taxon>
        <taxon>Trebouxiales</taxon>
        <taxon>Trebouxiaceae</taxon>
        <taxon>Symbiochloris</taxon>
    </lineage>
</organism>
<dbReference type="SUPFAM" id="SSF56112">
    <property type="entry name" value="Protein kinase-like (PK-like)"/>
    <property type="match status" value="1"/>
</dbReference>
<dbReference type="SMART" id="SM00220">
    <property type="entry name" value="S_TKc"/>
    <property type="match status" value="1"/>
</dbReference>
<comment type="caution">
    <text evidence="5">The sequence shown here is derived from an EMBL/GenBank/DDBJ whole genome shotgun (WGS) entry which is preliminary data.</text>
</comment>
<evidence type="ECO:0000256" key="3">
    <source>
        <dbReference type="SAM" id="MobiDB-lite"/>
    </source>
</evidence>
<feature type="region of interest" description="Disordered" evidence="3">
    <location>
        <begin position="136"/>
        <end position="159"/>
    </location>
</feature>
<dbReference type="Gene3D" id="1.10.510.10">
    <property type="entry name" value="Transferase(Phosphotransferase) domain 1"/>
    <property type="match status" value="1"/>
</dbReference>
<dbReference type="Proteomes" id="UP001465755">
    <property type="component" value="Unassembled WGS sequence"/>
</dbReference>
<gene>
    <name evidence="5" type="ORF">WJX73_007866</name>
</gene>
<keyword evidence="2" id="KW-0067">ATP-binding</keyword>
<dbReference type="Pfam" id="PF00069">
    <property type="entry name" value="Pkinase"/>
    <property type="match status" value="1"/>
</dbReference>
<dbReference type="PANTHER" id="PTHR24346:SF92">
    <property type="entry name" value="SNF1-RELATED PROTEIN KINASE 2.6"/>
    <property type="match status" value="1"/>
</dbReference>